<dbReference type="RefSeq" id="XP_024743828.1">
    <property type="nucleotide sequence ID" value="XM_024878895.1"/>
</dbReference>
<evidence type="ECO:0000313" key="3">
    <source>
        <dbReference type="Proteomes" id="UP000235371"/>
    </source>
</evidence>
<feature type="compositionally biased region" description="Polar residues" evidence="1">
    <location>
        <begin position="159"/>
        <end position="168"/>
    </location>
</feature>
<feature type="region of interest" description="Disordered" evidence="1">
    <location>
        <begin position="456"/>
        <end position="496"/>
    </location>
</feature>
<feature type="compositionally biased region" description="Low complexity" evidence="1">
    <location>
        <begin position="290"/>
        <end position="308"/>
    </location>
</feature>
<organism evidence="2 3">
    <name type="scientific">Hyaloscypha bicolor E</name>
    <dbReference type="NCBI Taxonomy" id="1095630"/>
    <lineage>
        <taxon>Eukaryota</taxon>
        <taxon>Fungi</taxon>
        <taxon>Dikarya</taxon>
        <taxon>Ascomycota</taxon>
        <taxon>Pezizomycotina</taxon>
        <taxon>Leotiomycetes</taxon>
        <taxon>Helotiales</taxon>
        <taxon>Hyaloscyphaceae</taxon>
        <taxon>Hyaloscypha</taxon>
        <taxon>Hyaloscypha bicolor</taxon>
    </lineage>
</organism>
<feature type="compositionally biased region" description="Low complexity" evidence="1">
    <location>
        <begin position="235"/>
        <end position="247"/>
    </location>
</feature>
<accession>A0A2J6TV60</accession>
<gene>
    <name evidence="2" type="ORF">K444DRAFT_605899</name>
</gene>
<feature type="region of interest" description="Disordered" evidence="1">
    <location>
        <begin position="1"/>
        <end position="20"/>
    </location>
</feature>
<dbReference type="GeneID" id="36586972"/>
<feature type="compositionally biased region" description="Basic and acidic residues" evidence="1">
    <location>
        <begin position="1"/>
        <end position="13"/>
    </location>
</feature>
<dbReference type="EMBL" id="KZ613740">
    <property type="protein sequence ID" value="PMD66924.1"/>
    <property type="molecule type" value="Genomic_DNA"/>
</dbReference>
<dbReference type="OrthoDB" id="3564387at2759"/>
<dbReference type="InParanoid" id="A0A2J6TV60"/>
<dbReference type="Proteomes" id="UP000235371">
    <property type="component" value="Unassembled WGS sequence"/>
</dbReference>
<name>A0A2J6TV60_9HELO</name>
<keyword evidence="3" id="KW-1185">Reference proteome</keyword>
<feature type="compositionally biased region" description="Polar residues" evidence="1">
    <location>
        <begin position="482"/>
        <end position="496"/>
    </location>
</feature>
<feature type="region of interest" description="Disordered" evidence="1">
    <location>
        <begin position="49"/>
        <end position="388"/>
    </location>
</feature>
<dbReference type="AlphaFoldDB" id="A0A2J6TV60"/>
<sequence>MADPRKPQPKQESDPEPDIQVVSHTPQEWNHLRTESSRGQLLRDLIENGMGPTIAREQVEKDFAKRGYTRTAKPPPPPSLEPSLASLPARPKPSSQKPWETHPSPSATTSPSPSSQMERNKSPQLPRAGVPSSAPTTNPPPSSRMGRDKSPQRPRSKSPALSSPTSMTVRVEPRPKTKRSSSHRDKKEIRSSSSSNCTTAPPPNTRPTAPYASSASMAEGSESRSEKKHRSFYPKSKATSSTSSKRTNALPPQTRSSPSARNRRPRSPPSPVRVRSPSPQSSHRSHRPSSSRSRSPSISVWIPPSSRRNNNHHPPPSSSRGRSRSRSRSVQSSYRHHSRSTIRGRSPSIAAKPEKADPDMDEQWRKDVERERQREEQENIDRGINPTLVKSMADEKYKFVNGPPPPTNYLTNEERKTIDRLETYHAERGYIFPPPGTEYCDRAYVLKAWIEKNPEAAHSRDPITSHSSPGTGGGSRDRRGHYQSSPGAINSDTSSSEETLPLLGLASLGQRLQTTEAACHLRIGYPIPPPGTSLVVRFSLLDDWQARRDISYVRTPGIAELAARYTGMSPASTGFSAMGAGGALLGGGRPHTPRPDPDQDALVDKLEELRKLLWS</sequence>
<protein>
    <submittedName>
        <fullName evidence="2">Uncharacterized protein</fullName>
    </submittedName>
</protein>
<feature type="compositionally biased region" description="Low complexity" evidence="1">
    <location>
        <begin position="206"/>
        <end position="220"/>
    </location>
</feature>
<evidence type="ECO:0000313" key="2">
    <source>
        <dbReference type="EMBL" id="PMD66924.1"/>
    </source>
</evidence>
<feature type="compositionally biased region" description="Low complexity" evidence="1">
    <location>
        <begin position="272"/>
        <end position="282"/>
    </location>
</feature>
<proteinExistence type="predicted"/>
<feature type="compositionally biased region" description="Low complexity" evidence="1">
    <location>
        <begin position="103"/>
        <end position="115"/>
    </location>
</feature>
<reference evidence="2 3" key="1">
    <citation type="submission" date="2016-04" db="EMBL/GenBank/DDBJ databases">
        <title>A degradative enzymes factory behind the ericoid mycorrhizal symbiosis.</title>
        <authorList>
            <consortium name="DOE Joint Genome Institute"/>
            <person name="Martino E."/>
            <person name="Morin E."/>
            <person name="Grelet G."/>
            <person name="Kuo A."/>
            <person name="Kohler A."/>
            <person name="Daghino S."/>
            <person name="Barry K."/>
            <person name="Choi C."/>
            <person name="Cichocki N."/>
            <person name="Clum A."/>
            <person name="Copeland A."/>
            <person name="Hainaut M."/>
            <person name="Haridas S."/>
            <person name="Labutti K."/>
            <person name="Lindquist E."/>
            <person name="Lipzen A."/>
            <person name="Khouja H.-R."/>
            <person name="Murat C."/>
            <person name="Ohm R."/>
            <person name="Olson A."/>
            <person name="Spatafora J."/>
            <person name="Veneault-Fourrey C."/>
            <person name="Henrissat B."/>
            <person name="Grigoriev I."/>
            <person name="Martin F."/>
            <person name="Perotto S."/>
        </authorList>
    </citation>
    <scope>NUCLEOTIDE SEQUENCE [LARGE SCALE GENOMIC DNA]</scope>
    <source>
        <strain evidence="2 3">E</strain>
    </source>
</reference>
<feature type="compositionally biased region" description="Basic and acidic residues" evidence="1">
    <location>
        <begin position="352"/>
        <end position="381"/>
    </location>
</feature>
<evidence type="ECO:0000256" key="1">
    <source>
        <dbReference type="SAM" id="MobiDB-lite"/>
    </source>
</evidence>